<name>A0A6V7NW97_ANACO</name>
<protein>
    <submittedName>
        <fullName evidence="1">Uncharacterized protein</fullName>
    </submittedName>
</protein>
<dbReference type="AlphaFoldDB" id="A0A6V7NW97"/>
<gene>
    <name evidence="1" type="ORF">CB5_LOCUS5979</name>
</gene>
<accession>A0A6V7NW97</accession>
<organism evidence="1">
    <name type="scientific">Ananas comosus var. bracteatus</name>
    <name type="common">red pineapple</name>
    <dbReference type="NCBI Taxonomy" id="296719"/>
    <lineage>
        <taxon>Eukaryota</taxon>
        <taxon>Viridiplantae</taxon>
        <taxon>Streptophyta</taxon>
        <taxon>Embryophyta</taxon>
        <taxon>Tracheophyta</taxon>
        <taxon>Spermatophyta</taxon>
        <taxon>Magnoliopsida</taxon>
        <taxon>Liliopsida</taxon>
        <taxon>Poales</taxon>
        <taxon>Bromeliaceae</taxon>
        <taxon>Bromelioideae</taxon>
        <taxon>Ananas</taxon>
    </lineage>
</organism>
<dbReference type="EMBL" id="LR862142">
    <property type="protein sequence ID" value="CAD1822768.1"/>
    <property type="molecule type" value="Genomic_DNA"/>
</dbReference>
<evidence type="ECO:0000313" key="1">
    <source>
        <dbReference type="EMBL" id="CAD1822768.1"/>
    </source>
</evidence>
<proteinExistence type="predicted"/>
<sequence>MSGRRCRGRVRTGSARFQMTEDRLVAGVRRGLHDHALRVVGLRGGSSLGDLISRRQCVICGDHTGLDFVSRERAGVLDVDSRGIAGSLSPSSIISTFDRIGPAGTPAHL</sequence>
<reference evidence="1" key="1">
    <citation type="submission" date="2020-07" db="EMBL/GenBank/DDBJ databases">
        <authorList>
            <person name="Lin J."/>
        </authorList>
    </citation>
    <scope>NUCLEOTIDE SEQUENCE</scope>
</reference>